<keyword evidence="3" id="KW-0812">Transmembrane</keyword>
<feature type="compositionally biased region" description="Basic and acidic residues" evidence="2">
    <location>
        <begin position="325"/>
        <end position="337"/>
    </location>
</feature>
<evidence type="ECO:0000313" key="5">
    <source>
        <dbReference type="WBParaSite" id="L893_g3653.t1"/>
    </source>
</evidence>
<feature type="transmembrane region" description="Helical" evidence="3">
    <location>
        <begin position="33"/>
        <end position="57"/>
    </location>
</feature>
<evidence type="ECO:0000256" key="3">
    <source>
        <dbReference type="SAM" id="Phobius"/>
    </source>
</evidence>
<proteinExistence type="predicted"/>
<accession>A0A1I8AB54</accession>
<feature type="coiled-coil region" evidence="1">
    <location>
        <begin position="1"/>
        <end position="28"/>
    </location>
</feature>
<evidence type="ECO:0000256" key="2">
    <source>
        <dbReference type="SAM" id="MobiDB-lite"/>
    </source>
</evidence>
<feature type="transmembrane region" description="Helical" evidence="3">
    <location>
        <begin position="150"/>
        <end position="174"/>
    </location>
</feature>
<dbReference type="WBParaSite" id="L893_g3653.t1">
    <property type="protein sequence ID" value="L893_g3653.t1"/>
    <property type="gene ID" value="L893_g3653"/>
</dbReference>
<protein>
    <submittedName>
        <fullName evidence="5">G protein-coupled receptor</fullName>
    </submittedName>
</protein>
<dbReference type="AlphaFoldDB" id="A0A1I8AB54"/>
<feature type="region of interest" description="Disordered" evidence="2">
    <location>
        <begin position="315"/>
        <end position="337"/>
    </location>
</feature>
<keyword evidence="4" id="KW-1185">Reference proteome</keyword>
<name>A0A1I8AB54_9BILA</name>
<reference evidence="5" key="1">
    <citation type="submission" date="2016-11" db="UniProtKB">
        <authorList>
            <consortium name="WormBaseParasite"/>
        </authorList>
    </citation>
    <scope>IDENTIFICATION</scope>
</reference>
<keyword evidence="3" id="KW-1133">Transmembrane helix</keyword>
<feature type="transmembrane region" description="Helical" evidence="3">
    <location>
        <begin position="235"/>
        <end position="255"/>
    </location>
</feature>
<evidence type="ECO:0000256" key="1">
    <source>
        <dbReference type="SAM" id="Coils"/>
    </source>
</evidence>
<keyword evidence="1" id="KW-0175">Coiled coil</keyword>
<sequence>MATTAKRREQLEKHLEQFREIADQRNKERIARWVYHIPAMVSVTILICQIANTIIFADFAFDFGKLYLLIDDYMLKTAEYSNSSGFSGPKRYSIDTIYHEWINEIDQYHELLWTLFVAEVIQLVFPIINLFIFAWIFHDRSRKFNSKIKVIYLLCPALALALTVSQACMIHVSLDDSVYTIRFLLAKLISPLLEVNREGRYDIEQYFNCEFFNDDNIVKPPCAGSIHDQVLSPSIINTIIVFHVIPIVVFVYLILRNLANNKTERLFLYIESVDEYGVKPVTQNGDTKDKKEDQEGLKAIVSNLLNEYDVHFKSKKSMVKQKSISGEDGKENHETKF</sequence>
<dbReference type="Proteomes" id="UP000095287">
    <property type="component" value="Unplaced"/>
</dbReference>
<feature type="transmembrane region" description="Helical" evidence="3">
    <location>
        <begin position="111"/>
        <end position="138"/>
    </location>
</feature>
<keyword evidence="3" id="KW-0472">Membrane</keyword>
<evidence type="ECO:0000313" key="4">
    <source>
        <dbReference type="Proteomes" id="UP000095287"/>
    </source>
</evidence>
<organism evidence="4 5">
    <name type="scientific">Steinernema glaseri</name>
    <dbReference type="NCBI Taxonomy" id="37863"/>
    <lineage>
        <taxon>Eukaryota</taxon>
        <taxon>Metazoa</taxon>
        <taxon>Ecdysozoa</taxon>
        <taxon>Nematoda</taxon>
        <taxon>Chromadorea</taxon>
        <taxon>Rhabditida</taxon>
        <taxon>Tylenchina</taxon>
        <taxon>Panagrolaimomorpha</taxon>
        <taxon>Strongyloidoidea</taxon>
        <taxon>Steinernematidae</taxon>
        <taxon>Steinernema</taxon>
    </lineage>
</organism>